<comment type="caution">
    <text evidence="1">The sequence shown here is derived from an EMBL/GenBank/DDBJ whole genome shotgun (WGS) entry which is preliminary data.</text>
</comment>
<proteinExistence type="predicted"/>
<protein>
    <submittedName>
        <fullName evidence="1">Uncharacterized protein</fullName>
    </submittedName>
</protein>
<reference evidence="1" key="2">
    <citation type="submission" date="2022-01" db="EMBL/GenBank/DDBJ databases">
        <authorList>
            <person name="Yamashiro T."/>
            <person name="Shiraishi A."/>
            <person name="Satake H."/>
            <person name="Nakayama K."/>
        </authorList>
    </citation>
    <scope>NUCLEOTIDE SEQUENCE</scope>
</reference>
<accession>A0ABQ5HCC5</accession>
<sequence length="158" mass="18270">MKKDIAKQTAHDEKLVPREDRVPIRESNLRISPSITQREETFQVVLDILKNIPFYNAFITLLMFQKSTCSNFGSRFRKEILDISPIDENEEFVIPHSSAELRDFVSELGYKGTLTSSLDLFVDHMHQPWRTFAAIINKCLSGKTSSNDRLRPSRIEIL</sequence>
<reference evidence="1" key="1">
    <citation type="journal article" date="2022" name="Int. J. Mol. Sci.">
        <title>Draft Genome of Tanacetum Coccineum: Genomic Comparison of Closely Related Tanacetum-Family Plants.</title>
        <authorList>
            <person name="Yamashiro T."/>
            <person name="Shiraishi A."/>
            <person name="Nakayama K."/>
            <person name="Satake H."/>
        </authorList>
    </citation>
    <scope>NUCLEOTIDE SEQUENCE</scope>
</reference>
<dbReference type="Proteomes" id="UP001151760">
    <property type="component" value="Unassembled WGS sequence"/>
</dbReference>
<keyword evidence="2" id="KW-1185">Reference proteome</keyword>
<organism evidence="1 2">
    <name type="scientific">Tanacetum coccineum</name>
    <dbReference type="NCBI Taxonomy" id="301880"/>
    <lineage>
        <taxon>Eukaryota</taxon>
        <taxon>Viridiplantae</taxon>
        <taxon>Streptophyta</taxon>
        <taxon>Embryophyta</taxon>
        <taxon>Tracheophyta</taxon>
        <taxon>Spermatophyta</taxon>
        <taxon>Magnoliopsida</taxon>
        <taxon>eudicotyledons</taxon>
        <taxon>Gunneridae</taxon>
        <taxon>Pentapetalae</taxon>
        <taxon>asterids</taxon>
        <taxon>campanulids</taxon>
        <taxon>Asterales</taxon>
        <taxon>Asteraceae</taxon>
        <taxon>Asteroideae</taxon>
        <taxon>Anthemideae</taxon>
        <taxon>Anthemidinae</taxon>
        <taxon>Tanacetum</taxon>
    </lineage>
</organism>
<gene>
    <name evidence="1" type="ORF">Tco_1066763</name>
</gene>
<dbReference type="EMBL" id="BQNB010019414">
    <property type="protein sequence ID" value="GJT85046.1"/>
    <property type="molecule type" value="Genomic_DNA"/>
</dbReference>
<evidence type="ECO:0000313" key="2">
    <source>
        <dbReference type="Proteomes" id="UP001151760"/>
    </source>
</evidence>
<evidence type="ECO:0000313" key="1">
    <source>
        <dbReference type="EMBL" id="GJT85046.1"/>
    </source>
</evidence>
<name>A0ABQ5HCC5_9ASTR</name>